<feature type="compositionally biased region" description="Polar residues" evidence="1">
    <location>
        <begin position="577"/>
        <end position="595"/>
    </location>
</feature>
<dbReference type="EMBL" id="KV878236">
    <property type="protein sequence ID" value="OJZ91973.1"/>
    <property type="molecule type" value="Genomic_DNA"/>
</dbReference>
<evidence type="ECO:0000313" key="3">
    <source>
        <dbReference type="Proteomes" id="UP000184063"/>
    </source>
</evidence>
<evidence type="ECO:0000256" key="1">
    <source>
        <dbReference type="SAM" id="MobiDB-lite"/>
    </source>
</evidence>
<protein>
    <recommendedName>
        <fullName evidence="4">Aminoglycoside phosphotransferase domain-containing protein</fullName>
    </recommendedName>
</protein>
<reference evidence="3" key="1">
    <citation type="journal article" date="2017" name="Genome Biol.">
        <title>Comparative genomics reveals high biological diversity and specific adaptations in the industrially and medically important fungal genus Aspergillus.</title>
        <authorList>
            <person name="de Vries R.P."/>
            <person name="Riley R."/>
            <person name="Wiebenga A."/>
            <person name="Aguilar-Osorio G."/>
            <person name="Amillis S."/>
            <person name="Uchima C.A."/>
            <person name="Anderluh G."/>
            <person name="Asadollahi M."/>
            <person name="Askin M."/>
            <person name="Barry K."/>
            <person name="Battaglia E."/>
            <person name="Bayram O."/>
            <person name="Benocci T."/>
            <person name="Braus-Stromeyer S.A."/>
            <person name="Caldana C."/>
            <person name="Canovas D."/>
            <person name="Cerqueira G.C."/>
            <person name="Chen F."/>
            <person name="Chen W."/>
            <person name="Choi C."/>
            <person name="Clum A."/>
            <person name="Dos Santos R.A."/>
            <person name="Damasio A.R."/>
            <person name="Diallinas G."/>
            <person name="Emri T."/>
            <person name="Fekete E."/>
            <person name="Flipphi M."/>
            <person name="Freyberg S."/>
            <person name="Gallo A."/>
            <person name="Gournas C."/>
            <person name="Habgood R."/>
            <person name="Hainaut M."/>
            <person name="Harispe M.L."/>
            <person name="Henrissat B."/>
            <person name="Hilden K.S."/>
            <person name="Hope R."/>
            <person name="Hossain A."/>
            <person name="Karabika E."/>
            <person name="Karaffa L."/>
            <person name="Karanyi Z."/>
            <person name="Krasevec N."/>
            <person name="Kuo A."/>
            <person name="Kusch H."/>
            <person name="LaButti K."/>
            <person name="Lagendijk E.L."/>
            <person name="Lapidus A."/>
            <person name="Levasseur A."/>
            <person name="Lindquist E."/>
            <person name="Lipzen A."/>
            <person name="Logrieco A.F."/>
            <person name="MacCabe A."/>
            <person name="Maekelae M.R."/>
            <person name="Malavazi I."/>
            <person name="Melin P."/>
            <person name="Meyer V."/>
            <person name="Mielnichuk N."/>
            <person name="Miskei M."/>
            <person name="Molnar A.P."/>
            <person name="Mule G."/>
            <person name="Ngan C.Y."/>
            <person name="Orejas M."/>
            <person name="Orosz E."/>
            <person name="Ouedraogo J.P."/>
            <person name="Overkamp K.M."/>
            <person name="Park H.-S."/>
            <person name="Perrone G."/>
            <person name="Piumi F."/>
            <person name="Punt P.J."/>
            <person name="Ram A.F."/>
            <person name="Ramon A."/>
            <person name="Rauscher S."/>
            <person name="Record E."/>
            <person name="Riano-Pachon D.M."/>
            <person name="Robert V."/>
            <person name="Roehrig J."/>
            <person name="Ruller R."/>
            <person name="Salamov A."/>
            <person name="Salih N.S."/>
            <person name="Samson R.A."/>
            <person name="Sandor E."/>
            <person name="Sanguinetti M."/>
            <person name="Schuetze T."/>
            <person name="Sepcic K."/>
            <person name="Shelest E."/>
            <person name="Sherlock G."/>
            <person name="Sophianopoulou V."/>
            <person name="Squina F.M."/>
            <person name="Sun H."/>
            <person name="Susca A."/>
            <person name="Todd R.B."/>
            <person name="Tsang A."/>
            <person name="Unkles S.E."/>
            <person name="van de Wiele N."/>
            <person name="van Rossen-Uffink D."/>
            <person name="Oliveira J.V."/>
            <person name="Vesth T.C."/>
            <person name="Visser J."/>
            <person name="Yu J.-H."/>
            <person name="Zhou M."/>
            <person name="Andersen M.R."/>
            <person name="Archer D.B."/>
            <person name="Baker S.E."/>
            <person name="Benoit I."/>
            <person name="Brakhage A.A."/>
            <person name="Braus G.H."/>
            <person name="Fischer R."/>
            <person name="Frisvad J.C."/>
            <person name="Goldman G.H."/>
            <person name="Houbraken J."/>
            <person name="Oakley B."/>
            <person name="Pocsi I."/>
            <person name="Scazzocchio C."/>
            <person name="Seiboth B."/>
            <person name="vanKuyk P.A."/>
            <person name="Wortman J."/>
            <person name="Dyer P.S."/>
            <person name="Grigoriev I.V."/>
        </authorList>
    </citation>
    <scope>NUCLEOTIDE SEQUENCE [LARGE SCALE GENOMIC DNA]</scope>
    <source>
        <strain evidence="3">CBS 106.47</strain>
    </source>
</reference>
<evidence type="ECO:0008006" key="4">
    <source>
        <dbReference type="Google" id="ProtNLM"/>
    </source>
</evidence>
<dbReference type="VEuPathDB" id="FungiDB:ASPFODRAFT_39174"/>
<organism evidence="2 3">
    <name type="scientific">Aspergillus luchuensis (strain CBS 106.47)</name>
    <dbReference type="NCBI Taxonomy" id="1137211"/>
    <lineage>
        <taxon>Eukaryota</taxon>
        <taxon>Fungi</taxon>
        <taxon>Dikarya</taxon>
        <taxon>Ascomycota</taxon>
        <taxon>Pezizomycotina</taxon>
        <taxon>Eurotiomycetes</taxon>
        <taxon>Eurotiomycetidae</taxon>
        <taxon>Eurotiales</taxon>
        <taxon>Aspergillaceae</taxon>
        <taxon>Aspergillus</taxon>
        <taxon>Aspergillus subgen. Circumdati</taxon>
    </lineage>
</organism>
<dbReference type="SUPFAM" id="SSF56112">
    <property type="entry name" value="Protein kinase-like (PK-like)"/>
    <property type="match status" value="1"/>
</dbReference>
<dbReference type="Proteomes" id="UP000184063">
    <property type="component" value="Unassembled WGS sequence"/>
</dbReference>
<gene>
    <name evidence="2" type="ORF">ASPFODRAFT_39174</name>
</gene>
<name>A0A1M3TYZ1_ASPLC</name>
<feature type="region of interest" description="Disordered" evidence="1">
    <location>
        <begin position="561"/>
        <end position="595"/>
    </location>
</feature>
<accession>A0A1M3TYZ1</accession>
<dbReference type="PANTHER" id="PTHR21310">
    <property type="entry name" value="AMINOGLYCOSIDE PHOSPHOTRANSFERASE-RELATED-RELATED"/>
    <property type="match status" value="1"/>
</dbReference>
<dbReference type="AlphaFoldDB" id="A0A1M3TYZ1"/>
<dbReference type="InterPro" id="IPR051678">
    <property type="entry name" value="AGP_Transferase"/>
</dbReference>
<proteinExistence type="predicted"/>
<evidence type="ECO:0000313" key="2">
    <source>
        <dbReference type="EMBL" id="OJZ91973.1"/>
    </source>
</evidence>
<dbReference type="PANTHER" id="PTHR21310:SF37">
    <property type="entry name" value="AMINOGLYCOSIDE PHOSPHOTRANSFERASE DOMAIN-CONTAINING PROTEIN"/>
    <property type="match status" value="1"/>
</dbReference>
<sequence length="595" mass="67927">MPGALPLLHGQISLSAALDDDDNVLQELSYPQRRIDFYVYLYQHRTIIESIVSYHMNLNKKQTCRVEEVKDWISGSFNVCIPVVIDGQDGRTSKRVLMRFPLPYKVGESQQPGNSDEKLRCEAATYIWTRQNCPSIPIPQLWGFAFAQGPCFTAIQHTSIFSRLKWYLHRVLSPLFGYPIRPPYSSGNCPYSLKTGYLLLDNVGSSDAVMLSETWDRLRHDRKRRANLFRGLSQIILSLAQFPFDRIGSLTIDNHGIVKLTNRPLTLRLHHLENESVPTDMDRDLVYSTSDSYYMDLLSYHDSRLRHVPNSIRDKADGEAQLSSLTIMRALLPHFSCRKHRRGPFIMTLTDLHQSNLFVDSDWNIKSLVDLEWTCSRPVEMLHPPYWLTSRGVDQLYEGEHLDAFSEIHAEFMEVFDKEEQNRSQAGKKSLGLASIMRRGWATGSFWYFHALETPKGLYNIFLDHIQPRYSKLDDAGMVEFERTVSPYWTPDIQTFLDGKLKEKEIYEGHLRDAFSVAQEEPSNPESPPASLTIDLIDFMLGFDSCSAPCLLESPLDCQHSHSEHADVPPVSGDPGRSSQTMTTVASSSGHSARE</sequence>
<dbReference type="OrthoDB" id="3645574at2759"/>
<dbReference type="InterPro" id="IPR011009">
    <property type="entry name" value="Kinase-like_dom_sf"/>
</dbReference>